<reference evidence="2 3" key="1">
    <citation type="submission" date="2020-08" db="EMBL/GenBank/DDBJ databases">
        <authorList>
            <person name="Xu S."/>
            <person name="Li A."/>
        </authorList>
    </citation>
    <scope>NUCLEOTIDE SEQUENCE [LARGE SCALE GENOMIC DNA]</scope>
    <source>
        <strain evidence="2 3">119BY6-57</strain>
    </source>
</reference>
<evidence type="ECO:0000313" key="2">
    <source>
        <dbReference type="EMBL" id="MBB1059458.1"/>
    </source>
</evidence>
<evidence type="ECO:0000313" key="3">
    <source>
        <dbReference type="Proteomes" id="UP000523196"/>
    </source>
</evidence>
<feature type="domain" description="DUF3298" evidence="1">
    <location>
        <begin position="181"/>
        <end position="204"/>
    </location>
</feature>
<keyword evidence="3" id="KW-1185">Reference proteome</keyword>
<protein>
    <submittedName>
        <fullName evidence="2">DUF3298 domain-containing protein</fullName>
    </submittedName>
</protein>
<organism evidence="2 3">
    <name type="scientific">Marilutibacter spongiae</name>
    <dbReference type="NCBI Taxonomy" id="2025720"/>
    <lineage>
        <taxon>Bacteria</taxon>
        <taxon>Pseudomonadati</taxon>
        <taxon>Pseudomonadota</taxon>
        <taxon>Gammaproteobacteria</taxon>
        <taxon>Lysobacterales</taxon>
        <taxon>Lysobacteraceae</taxon>
        <taxon>Marilutibacter</taxon>
    </lineage>
</organism>
<dbReference type="Pfam" id="PF11738">
    <property type="entry name" value="DUF3298"/>
    <property type="match status" value="1"/>
</dbReference>
<comment type="caution">
    <text evidence="2">The sequence shown here is derived from an EMBL/GenBank/DDBJ whole genome shotgun (WGS) entry which is preliminary data.</text>
</comment>
<dbReference type="Gene3D" id="3.90.640.20">
    <property type="entry name" value="Heat-shock cognate protein, ATPase"/>
    <property type="match status" value="1"/>
</dbReference>
<name>A0A7W3Y4I4_9GAMM</name>
<accession>A0A7W3Y4I4</accession>
<dbReference type="AlphaFoldDB" id="A0A7W3Y4I4"/>
<proteinExistence type="predicted"/>
<dbReference type="Proteomes" id="UP000523196">
    <property type="component" value="Unassembled WGS sequence"/>
</dbReference>
<gene>
    <name evidence="2" type="ORF">H4F98_02610</name>
</gene>
<evidence type="ECO:0000259" key="1">
    <source>
        <dbReference type="Pfam" id="PF11738"/>
    </source>
</evidence>
<sequence length="222" mass="24226">MSDVTSDYVIGITYPPSASRYPGLAARLKAYADAARDDLMQAVRAKGEGGPPSLYDLSLSFTEVVDTPELFAVAAEGSSYTGGAHSAPLLARFVWLPKENRLLEVTDLIPEGDGWRDIAGMVREQLHTSLSQRIDADKLDPGERDAMSREAGRMIDDGTGPEPENYRDFEPVVDRSGRIVAIRFVFPPYQVGPYSDGAQSVEIPAAALRPYVAEAYRELFAP</sequence>
<dbReference type="EMBL" id="JACHTF010000002">
    <property type="protein sequence ID" value="MBB1059458.1"/>
    <property type="molecule type" value="Genomic_DNA"/>
</dbReference>
<dbReference type="InterPro" id="IPR037126">
    <property type="entry name" value="PdaC/RsiV-like_sf"/>
</dbReference>
<dbReference type="InterPro" id="IPR021729">
    <property type="entry name" value="DUF3298"/>
</dbReference>